<proteinExistence type="inferred from homology"/>
<dbReference type="FunFam" id="3.40.50.300:FF:000425">
    <property type="entry name" value="Probable ABC transporter, ATP-binding subunit"/>
    <property type="match status" value="1"/>
</dbReference>
<organism evidence="7">
    <name type="scientific">Scrofimicrobium appendicitidis</name>
    <dbReference type="NCBI Taxonomy" id="3079930"/>
    <lineage>
        <taxon>Bacteria</taxon>
        <taxon>Bacillati</taxon>
        <taxon>Actinomycetota</taxon>
        <taxon>Actinomycetes</taxon>
        <taxon>Actinomycetales</taxon>
        <taxon>Actinomycetaceae</taxon>
        <taxon>Scrofimicrobium</taxon>
    </lineage>
</organism>
<dbReference type="GO" id="GO:0015418">
    <property type="term" value="F:ABC-type quaternary ammonium compound transporting activity"/>
    <property type="evidence" value="ECO:0007669"/>
    <property type="project" value="UniProtKB-EC"/>
</dbReference>
<evidence type="ECO:0000256" key="5">
    <source>
        <dbReference type="ARBA" id="ARBA00066388"/>
    </source>
</evidence>
<accession>A0AAU7V7N2</accession>
<dbReference type="GO" id="GO:0016887">
    <property type="term" value="F:ATP hydrolysis activity"/>
    <property type="evidence" value="ECO:0007669"/>
    <property type="project" value="InterPro"/>
</dbReference>
<gene>
    <name evidence="7" type="ORF">SAC06_00115</name>
</gene>
<keyword evidence="4 7" id="KW-0067">ATP-binding</keyword>
<dbReference type="Pfam" id="PF00005">
    <property type="entry name" value="ABC_tran"/>
    <property type="match status" value="1"/>
</dbReference>
<dbReference type="AlphaFoldDB" id="A0AAU7V7N2"/>
<comment type="similarity">
    <text evidence="1">Belongs to the ABC transporter superfamily.</text>
</comment>
<dbReference type="EMBL" id="CP138335">
    <property type="protein sequence ID" value="XBW08004.1"/>
    <property type="molecule type" value="Genomic_DNA"/>
</dbReference>
<dbReference type="InterPro" id="IPR003439">
    <property type="entry name" value="ABC_transporter-like_ATP-bd"/>
</dbReference>
<dbReference type="InterPro" id="IPR017871">
    <property type="entry name" value="ABC_transporter-like_CS"/>
</dbReference>
<dbReference type="InterPro" id="IPR003593">
    <property type="entry name" value="AAA+_ATPase"/>
</dbReference>
<evidence type="ECO:0000313" key="7">
    <source>
        <dbReference type="EMBL" id="XBW08004.1"/>
    </source>
</evidence>
<evidence type="ECO:0000256" key="3">
    <source>
        <dbReference type="ARBA" id="ARBA00022741"/>
    </source>
</evidence>
<evidence type="ECO:0000256" key="4">
    <source>
        <dbReference type="ARBA" id="ARBA00022840"/>
    </source>
</evidence>
<dbReference type="PROSITE" id="PS50893">
    <property type="entry name" value="ABC_TRANSPORTER_2"/>
    <property type="match status" value="1"/>
</dbReference>
<dbReference type="SUPFAM" id="SSF52540">
    <property type="entry name" value="P-loop containing nucleoside triphosphate hydrolases"/>
    <property type="match status" value="1"/>
</dbReference>
<sequence length="352" mass="37358">MSAISFQQVTKRYPNGTLAVSDLNLEIARGQTTMLVGPSGCGKTTTLRMINRMIEPTSGTILIDGVDTATRPKAALRRSIGYVIQNAGLFPHRTVLQNIMTVPRLSGVGAREAAGRARELMELVGLPTELAPRYPAQLSGGQQQRVGVARALAGQPDLILMDEPFSALDPVVRGELQAEFARLKREVGMTVVFVTHDIDEAIKLGDQVAIFAEGGHLAQYAPPAQLLRFPASAHVAEFIGRDRGFRALSFTPLNLPGDFKLDPLPEVTHTVDPAATSPTLVTDQSGVFTGWVAPGQGQVSSLAGSFPPDATLREALDAVLASPLGKAVALDEAGRPRGLLTLAHLSQLGLVP</sequence>
<dbReference type="PANTHER" id="PTHR43117:SF4">
    <property type="entry name" value="OSMOPROTECTANT IMPORT ATP-BINDING PROTEIN OSMV"/>
    <property type="match status" value="1"/>
</dbReference>
<dbReference type="InterPro" id="IPR027417">
    <property type="entry name" value="P-loop_NTPase"/>
</dbReference>
<feature type="domain" description="ABC transporter" evidence="6">
    <location>
        <begin position="4"/>
        <end position="239"/>
    </location>
</feature>
<evidence type="ECO:0000256" key="2">
    <source>
        <dbReference type="ARBA" id="ARBA00022448"/>
    </source>
</evidence>
<keyword evidence="3" id="KW-0547">Nucleotide-binding</keyword>
<dbReference type="RefSeq" id="WP_350258204.1">
    <property type="nucleotide sequence ID" value="NZ_CP138335.1"/>
</dbReference>
<dbReference type="SMART" id="SM00382">
    <property type="entry name" value="AAA"/>
    <property type="match status" value="1"/>
</dbReference>
<dbReference type="GO" id="GO:0005524">
    <property type="term" value="F:ATP binding"/>
    <property type="evidence" value="ECO:0007669"/>
    <property type="project" value="UniProtKB-KW"/>
</dbReference>
<dbReference type="PANTHER" id="PTHR43117">
    <property type="entry name" value="OSMOPROTECTANT IMPORT ATP-BINDING PROTEIN OSMV"/>
    <property type="match status" value="1"/>
</dbReference>
<dbReference type="PROSITE" id="PS00211">
    <property type="entry name" value="ABC_TRANSPORTER_1"/>
    <property type="match status" value="1"/>
</dbReference>
<dbReference type="Gene3D" id="3.40.50.300">
    <property type="entry name" value="P-loop containing nucleotide triphosphate hydrolases"/>
    <property type="match status" value="1"/>
</dbReference>
<reference evidence="7" key="1">
    <citation type="submission" date="2023-11" db="EMBL/GenBank/DDBJ databases">
        <title>Scrofimicrobium hongkongense sp. nov., isolated from a patient with peritonitis.</title>
        <authorList>
            <person name="Lao H.Y."/>
            <person name="Wong A.Y.P."/>
            <person name="Ng T.L."/>
            <person name="Wong R.Y.L."/>
            <person name="Yau M.C.Y."/>
            <person name="Lam J.Y.W."/>
            <person name="Siu G.K.H."/>
        </authorList>
    </citation>
    <scope>NUCLEOTIDE SEQUENCE</scope>
    <source>
        <strain evidence="7">R131</strain>
    </source>
</reference>
<dbReference type="EC" id="7.6.2.9" evidence="5"/>
<protein>
    <recommendedName>
        <fullName evidence="5">ABC-type quaternary amine transporter</fullName>
        <ecNumber evidence="5">7.6.2.9</ecNumber>
    </recommendedName>
</protein>
<dbReference type="KEGG" id="sapp:SAC06_00115"/>
<name>A0AAU7V7N2_9ACTO</name>
<evidence type="ECO:0000259" key="6">
    <source>
        <dbReference type="PROSITE" id="PS50893"/>
    </source>
</evidence>
<keyword evidence="2" id="KW-0813">Transport</keyword>
<evidence type="ECO:0000256" key="1">
    <source>
        <dbReference type="ARBA" id="ARBA00005417"/>
    </source>
</evidence>